<sequence>MENSGKVLHLYVEVRSVAGEEGIELKNMEGTHSLMVHGPDVFPPSQHGSLNTPHGLVPPVGDLHKVGNSTQGVFASKSPSRHPASLQIHLGKEGQTSSQHGQSLPHEEAYQLFSALQPKLKGGTGNLTRTQSTENEPFCGRDSRTFGHSTAPSTPSGARRSYGQVGEGKRSIVTYSYIEKANIRSVGGHNSKLCQNEPENPFRKALNDQTIPFHFSENFSIPAGYNRQEMFCNSNSKNFLTGSVINPKDSPSLQRTMFNSIARNATHRALEEFGSPQFRRQLATANRPDRSYGTLHREQPRCHSWSGSPVVPRTARTLPVNAHLVDLYHHRPLHCIPSTLAAHKLSSDFRQPYAMSCSTNAQSPSQQVWRSDETLRQGYKHSPILPSSRPTSIQHQILNKAISQPPPNQALGQKASQSPRQINKVNFSLASSSNQSPSSGSKLSGEKSISPVSSVEMPANIVEEPTKLFKLLDDRKSSSPTPSLSETVKSDITRSRHQSTEEFFTGTSSETNLFAHDQHWEKEPPQTGYSSGWASPHFSFRGSRSPAFCASLHRVGVKSTSAIQEPQQERKVIPRNNSPVSYQHQPPQFTGDNNIPRQEDRNYNGGYGCGLRDSPDIMRHCTQSITNIQVKSTSQHHWREPHFSRVRESTHKESSSEVEDSLVMPLDMDKDSRNDLTVLTCEETHFIAPAQKEIRGDSLTCGEHSSILSQSSSGVTGSLVEVIHPERDSISPVTSGQNSRRSSGTGTTAIQLDSGSVLHGPSLHCQKIARAKWEFLFGKPLEDHHGVTVIFSQLPVSSTGPCGGFSMESPCDFTAPHSSDRQISKFLNTSSHDVQQVDMELVNPPLSTALGSKAGIIRGTIKYSETDLDAVPMRCYRETDIDEVILAEQEEMDSAFSSNRSVLATSGTSSGSAFEGLFCSQTSEEEEQLHDEEMVSWASVRMHCDKKRQQAVQDGDEVFNRLLEGSQNCLLDNHTTLKSPINVESPTRISTDGLDSFSRHFESIMESHRAKGTSYSSLDSVDMASSGPPIFTFDLPTLTPEIQSQICESAKQIIDLSFAPLTQPETPNLLTSSTSEALTGTDQSMLEKESELKDSVPTENHISSESNIAMMQRERASGLVLPPEHEVAQRLALGSYNIANGSKADLQAAKLLAKRLYNLDGFRRSDIARHLSKNNDFSRMVAEEYLSYFNFSGMSVDQALRVFLREFALMGETQERERVLSHFSRRYLQCNTNTVLTEGSVHTLTCALMLLNTDLHGHNVGKRMSCAQFISNLEGLNDGQNFPKDLLKALYNSIKNEKLQWTIDEEEVRKSVSELADSRTDSASHTLKRITSGGAPLVSLAQQSNAQVYKKGFLVRKVHADPDGKRTPRGKRGWKTFYAILKGLVLYLQKSEYGTPKQLCDEDLKNAVSIHHSLAMKAADYSKRPNVFYLRTADWRVFLFQAPNAEQMQSWITRINTVAAMFSAPPFPAAIGSQKKFSRPLLPGSTTKLSQEEQAKSHEMRFRSVSSELQELRSVPQERKPKGKEQEEAKQREEYLEFEKTRYGTYAMLLRAKIRMGESDLTEFEARLFSDGTLQRTSSSPTLAHDTSHASASSCSSRSKKSSRSESQRHKPAVKQ</sequence>
<feature type="compositionally biased region" description="Low complexity" evidence="7">
    <location>
        <begin position="429"/>
        <end position="450"/>
    </location>
</feature>
<feature type="compositionally biased region" description="Basic and acidic residues" evidence="7">
    <location>
        <begin position="488"/>
        <end position="500"/>
    </location>
</feature>
<dbReference type="GO" id="GO:0032012">
    <property type="term" value="P:regulation of ARF protein signal transduction"/>
    <property type="evidence" value="ECO:0007669"/>
    <property type="project" value="InterPro"/>
</dbReference>
<dbReference type="InterPro" id="IPR041681">
    <property type="entry name" value="PH_9"/>
</dbReference>
<evidence type="ECO:0000256" key="3">
    <source>
        <dbReference type="ARBA" id="ARBA00022553"/>
    </source>
</evidence>
<dbReference type="InterPro" id="IPR035999">
    <property type="entry name" value="Sec7_dom_sf"/>
</dbReference>
<keyword evidence="6" id="KW-0966">Cell projection</keyword>
<feature type="compositionally biased region" description="Polar residues" evidence="7">
    <location>
        <begin position="1572"/>
        <end position="1582"/>
    </location>
</feature>
<dbReference type="PROSITE" id="PS50003">
    <property type="entry name" value="PH_DOMAIN"/>
    <property type="match status" value="1"/>
</dbReference>
<evidence type="ECO:0008006" key="12">
    <source>
        <dbReference type="Google" id="ProtNLM"/>
    </source>
</evidence>
<dbReference type="GO" id="GO:0005543">
    <property type="term" value="F:phospholipid binding"/>
    <property type="evidence" value="ECO:0007669"/>
    <property type="project" value="InterPro"/>
</dbReference>
<feature type="region of interest" description="Disordered" evidence="7">
    <location>
        <begin position="1571"/>
        <end position="1616"/>
    </location>
</feature>
<dbReference type="Pfam" id="PF01369">
    <property type="entry name" value="Sec7"/>
    <property type="match status" value="1"/>
</dbReference>
<keyword evidence="5" id="KW-0472">Membrane</keyword>
<dbReference type="PRINTS" id="PR00683">
    <property type="entry name" value="SPECTRINPH"/>
</dbReference>
<feature type="region of interest" description="Disordered" evidence="7">
    <location>
        <begin position="429"/>
        <end position="458"/>
    </location>
</feature>
<dbReference type="Gene3D" id="2.30.29.30">
    <property type="entry name" value="Pleckstrin-homology domain (PH domain)/Phosphotyrosine-binding domain (PTB)"/>
    <property type="match status" value="1"/>
</dbReference>
<evidence type="ECO:0000256" key="2">
    <source>
        <dbReference type="ARBA" id="ARBA00022475"/>
    </source>
</evidence>
<dbReference type="PANTHER" id="PTHR10663">
    <property type="entry name" value="GUANYL-NUCLEOTIDE EXCHANGE FACTOR"/>
    <property type="match status" value="1"/>
</dbReference>
<dbReference type="FunFam" id="2.30.29.30:FF:000054">
    <property type="entry name" value="PH and SEC7 domain-containing protein 3"/>
    <property type="match status" value="1"/>
</dbReference>
<dbReference type="Gene3D" id="1.10.1000.11">
    <property type="entry name" value="Arf Nucleotide-binding Site Opener,domain 2"/>
    <property type="match status" value="1"/>
</dbReference>
<dbReference type="InterPro" id="IPR011993">
    <property type="entry name" value="PH-like_dom_sf"/>
</dbReference>
<feature type="region of interest" description="Disordered" evidence="7">
    <location>
        <begin position="472"/>
        <end position="505"/>
    </location>
</feature>
<dbReference type="PROSITE" id="PS50190">
    <property type="entry name" value="SEC7"/>
    <property type="match status" value="1"/>
</dbReference>
<accession>A0A9D3P7G7</accession>
<evidence type="ECO:0000313" key="10">
    <source>
        <dbReference type="EMBL" id="KAG7333857.1"/>
    </source>
</evidence>
<dbReference type="FunFam" id="1.10.1000.11:FF:000004">
    <property type="entry name" value="PH and SEC7 domain-containing protein 2"/>
    <property type="match status" value="1"/>
</dbReference>
<keyword evidence="11" id="KW-1185">Reference proteome</keyword>
<dbReference type="SUPFAM" id="SSF48425">
    <property type="entry name" value="Sec7 domain"/>
    <property type="match status" value="1"/>
</dbReference>
<comment type="caution">
    <text evidence="10">The sequence shown here is derived from an EMBL/GenBank/DDBJ whole genome shotgun (WGS) entry which is preliminary data.</text>
</comment>
<dbReference type="CDD" id="cd00171">
    <property type="entry name" value="Sec7"/>
    <property type="match status" value="1"/>
</dbReference>
<dbReference type="GO" id="GO:0005085">
    <property type="term" value="F:guanyl-nucleotide exchange factor activity"/>
    <property type="evidence" value="ECO:0007669"/>
    <property type="project" value="InterPro"/>
</dbReference>
<dbReference type="InterPro" id="IPR023394">
    <property type="entry name" value="Sec7_C_sf"/>
</dbReference>
<dbReference type="GO" id="GO:0032587">
    <property type="term" value="C:ruffle membrane"/>
    <property type="evidence" value="ECO:0007669"/>
    <property type="project" value="UniProtKB-SubCell"/>
</dbReference>
<organism evidence="10 11">
    <name type="scientific">Hemibagrus wyckioides</name>
    <dbReference type="NCBI Taxonomy" id="337641"/>
    <lineage>
        <taxon>Eukaryota</taxon>
        <taxon>Metazoa</taxon>
        <taxon>Chordata</taxon>
        <taxon>Craniata</taxon>
        <taxon>Vertebrata</taxon>
        <taxon>Euteleostomi</taxon>
        <taxon>Actinopterygii</taxon>
        <taxon>Neopterygii</taxon>
        <taxon>Teleostei</taxon>
        <taxon>Ostariophysi</taxon>
        <taxon>Siluriformes</taxon>
        <taxon>Bagridae</taxon>
        <taxon>Hemibagrus</taxon>
    </lineage>
</organism>
<dbReference type="EMBL" id="JAHKSW010000003">
    <property type="protein sequence ID" value="KAG7333857.1"/>
    <property type="molecule type" value="Genomic_DNA"/>
</dbReference>
<keyword evidence="2" id="KW-1003">Cell membrane</keyword>
<evidence type="ECO:0000256" key="4">
    <source>
        <dbReference type="ARBA" id="ARBA00023054"/>
    </source>
</evidence>
<evidence type="ECO:0000259" key="8">
    <source>
        <dbReference type="PROSITE" id="PS50003"/>
    </source>
</evidence>
<proteinExistence type="predicted"/>
<feature type="compositionally biased region" description="Basic and acidic residues" evidence="7">
    <location>
        <begin position="1516"/>
        <end position="1532"/>
    </location>
</feature>
<dbReference type="PANTHER" id="PTHR10663:SF334">
    <property type="entry name" value="PH AND SEC7 DOMAIN-CONTAINING PROTEIN 1"/>
    <property type="match status" value="1"/>
</dbReference>
<dbReference type="SMART" id="SM00222">
    <property type="entry name" value="Sec7"/>
    <property type="match status" value="1"/>
</dbReference>
<feature type="region of interest" description="Disordered" evidence="7">
    <location>
        <begin position="726"/>
        <end position="753"/>
    </location>
</feature>
<feature type="region of interest" description="Disordered" evidence="7">
    <location>
        <begin position="122"/>
        <end position="165"/>
    </location>
</feature>
<feature type="region of interest" description="Disordered" evidence="7">
    <location>
        <begin position="1064"/>
        <end position="1083"/>
    </location>
</feature>
<dbReference type="CDD" id="cd13295">
    <property type="entry name" value="PH_EFA6"/>
    <property type="match status" value="1"/>
</dbReference>
<name>A0A9D3P7G7_9TELE</name>
<feature type="region of interest" description="Disordered" evidence="7">
    <location>
        <begin position="1482"/>
        <end position="1532"/>
    </location>
</feature>
<dbReference type="InterPro" id="IPR000904">
    <property type="entry name" value="Sec7_dom"/>
</dbReference>
<gene>
    <name evidence="10" type="ORF">KOW79_002264</name>
</gene>
<protein>
    <recommendedName>
        <fullName evidence="12">PH and SEC7 domain-containing protein 1</fullName>
    </recommendedName>
</protein>
<evidence type="ECO:0000256" key="6">
    <source>
        <dbReference type="ARBA" id="ARBA00023273"/>
    </source>
</evidence>
<feature type="compositionally biased region" description="Polar residues" evidence="7">
    <location>
        <begin position="577"/>
        <end position="596"/>
    </location>
</feature>
<evidence type="ECO:0000313" key="11">
    <source>
        <dbReference type="Proteomes" id="UP000824219"/>
    </source>
</evidence>
<feature type="domain" description="SEC7" evidence="9">
    <location>
        <begin position="1123"/>
        <end position="1297"/>
    </location>
</feature>
<feature type="compositionally biased region" description="Polar residues" evidence="7">
    <location>
        <begin position="478"/>
        <end position="487"/>
    </location>
</feature>
<keyword evidence="4" id="KW-0175">Coiled coil</keyword>
<evidence type="ECO:0000256" key="5">
    <source>
        <dbReference type="ARBA" id="ARBA00023136"/>
    </source>
</evidence>
<feature type="domain" description="PH" evidence="8">
    <location>
        <begin position="1347"/>
        <end position="1460"/>
    </location>
</feature>
<dbReference type="Proteomes" id="UP000824219">
    <property type="component" value="Linkage Group LG03"/>
</dbReference>
<evidence type="ECO:0000256" key="1">
    <source>
        <dbReference type="ARBA" id="ARBA00004632"/>
    </source>
</evidence>
<evidence type="ECO:0000259" key="9">
    <source>
        <dbReference type="PROSITE" id="PS50190"/>
    </source>
</evidence>
<dbReference type="InterPro" id="IPR001605">
    <property type="entry name" value="PH_dom-spectrin-type"/>
</dbReference>
<feature type="compositionally biased region" description="Basic and acidic residues" evidence="7">
    <location>
        <begin position="637"/>
        <end position="655"/>
    </location>
</feature>
<dbReference type="InterPro" id="IPR001849">
    <property type="entry name" value="PH_domain"/>
</dbReference>
<comment type="subcellular location">
    <subcellularLocation>
        <location evidence="1">Cell projection</location>
        <location evidence="1">Ruffle membrane</location>
    </subcellularLocation>
</comment>
<feature type="compositionally biased region" description="Basic and acidic residues" evidence="7">
    <location>
        <begin position="1490"/>
        <end position="1502"/>
    </location>
</feature>
<feature type="compositionally biased region" description="Polar residues" evidence="7">
    <location>
        <begin position="146"/>
        <end position="156"/>
    </location>
</feature>
<evidence type="ECO:0000256" key="7">
    <source>
        <dbReference type="SAM" id="MobiDB-lite"/>
    </source>
</evidence>
<feature type="region of interest" description="Disordered" evidence="7">
    <location>
        <begin position="577"/>
        <end position="598"/>
    </location>
</feature>
<feature type="region of interest" description="Disordered" evidence="7">
    <location>
        <begin position="632"/>
        <end position="660"/>
    </location>
</feature>
<feature type="compositionally biased region" description="Polar residues" evidence="7">
    <location>
        <begin position="126"/>
        <end position="135"/>
    </location>
</feature>
<keyword evidence="3" id="KW-0597">Phosphoprotein</keyword>
<dbReference type="OrthoDB" id="2157641at2759"/>
<feature type="compositionally biased region" description="Polar residues" evidence="7">
    <location>
        <begin position="731"/>
        <end position="753"/>
    </location>
</feature>
<dbReference type="SUPFAM" id="SSF50729">
    <property type="entry name" value="PH domain-like"/>
    <property type="match status" value="1"/>
</dbReference>
<dbReference type="Pfam" id="PF15410">
    <property type="entry name" value="PH_9"/>
    <property type="match status" value="1"/>
</dbReference>
<reference evidence="10 11" key="1">
    <citation type="submission" date="2021-06" db="EMBL/GenBank/DDBJ databases">
        <title>Chromosome-level genome assembly of the red-tail catfish (Hemibagrus wyckioides).</title>
        <authorList>
            <person name="Shao F."/>
        </authorList>
    </citation>
    <scope>NUCLEOTIDE SEQUENCE [LARGE SCALE GENOMIC DNA]</scope>
    <source>
        <strain evidence="10">EC202008001</strain>
        <tissue evidence="10">Blood</tissue>
    </source>
</reference>
<dbReference type="SMART" id="SM00233">
    <property type="entry name" value="PH"/>
    <property type="match status" value="1"/>
</dbReference>